<evidence type="ECO:0000256" key="2">
    <source>
        <dbReference type="SAM" id="SignalP"/>
    </source>
</evidence>
<dbReference type="STRING" id="1127673.GLIP_0333"/>
<dbReference type="GO" id="GO:0001681">
    <property type="term" value="F:sialate O-acetylesterase activity"/>
    <property type="evidence" value="ECO:0007669"/>
    <property type="project" value="UniProtKB-EC"/>
</dbReference>
<dbReference type="PANTHER" id="PTHR22901">
    <property type="entry name" value="SIALATE O-ACETYLESTERASE"/>
    <property type="match status" value="1"/>
</dbReference>
<dbReference type="Proteomes" id="UP000006334">
    <property type="component" value="Unassembled WGS sequence"/>
</dbReference>
<dbReference type="EC" id="3.1.1.53" evidence="4"/>
<dbReference type="Gene3D" id="3.40.50.1110">
    <property type="entry name" value="SGNH hydrolase"/>
    <property type="match status" value="1"/>
</dbReference>
<proteinExistence type="predicted"/>
<protein>
    <submittedName>
        <fullName evidence="4">Sialate O-acetylesterase</fullName>
        <ecNumber evidence="4">3.1.1.53</ecNumber>
    </submittedName>
</protein>
<dbReference type="Pfam" id="PF03629">
    <property type="entry name" value="SASA"/>
    <property type="match status" value="1"/>
</dbReference>
<evidence type="ECO:0000256" key="1">
    <source>
        <dbReference type="ARBA" id="ARBA00022801"/>
    </source>
</evidence>
<evidence type="ECO:0000313" key="4">
    <source>
        <dbReference type="EMBL" id="GAC12983.1"/>
    </source>
</evidence>
<keyword evidence="2" id="KW-0732">Signal</keyword>
<organism evidence="4 5">
    <name type="scientific">Aliiglaciecola lipolytica E3</name>
    <dbReference type="NCBI Taxonomy" id="1127673"/>
    <lineage>
        <taxon>Bacteria</taxon>
        <taxon>Pseudomonadati</taxon>
        <taxon>Pseudomonadota</taxon>
        <taxon>Gammaproteobacteria</taxon>
        <taxon>Alteromonadales</taxon>
        <taxon>Alteromonadaceae</taxon>
        <taxon>Aliiglaciecola</taxon>
    </lineage>
</organism>
<comment type="caution">
    <text evidence="4">The sequence shown here is derived from an EMBL/GenBank/DDBJ whole genome shotgun (WGS) entry which is preliminary data.</text>
</comment>
<dbReference type="InterPro" id="IPR036514">
    <property type="entry name" value="SGNH_hydro_sf"/>
</dbReference>
<accession>K6Y8K9</accession>
<gene>
    <name evidence="4" type="ORF">GLIP_0333</name>
</gene>
<feature type="domain" description="Sialate O-acetylesterase" evidence="3">
    <location>
        <begin position="115"/>
        <end position="239"/>
    </location>
</feature>
<dbReference type="PANTHER" id="PTHR22901:SF0">
    <property type="entry name" value="SIALATE O-ACETYLESTERASE"/>
    <property type="match status" value="1"/>
</dbReference>
<feature type="chain" id="PRO_5003899852" evidence="2">
    <location>
        <begin position="25"/>
        <end position="513"/>
    </location>
</feature>
<dbReference type="InterPro" id="IPR005181">
    <property type="entry name" value="SASA"/>
</dbReference>
<reference evidence="4 5" key="1">
    <citation type="journal article" date="2017" name="Antonie Van Leeuwenhoek">
        <title>Rhizobium rhizosphaerae sp. nov., a novel species isolated from rice rhizosphere.</title>
        <authorList>
            <person name="Zhao J.J."/>
            <person name="Zhang J."/>
            <person name="Zhang R.J."/>
            <person name="Zhang C.W."/>
            <person name="Yin H.Q."/>
            <person name="Zhang X.X."/>
        </authorList>
    </citation>
    <scope>NUCLEOTIDE SEQUENCE [LARGE SCALE GENOMIC DNA]</scope>
    <source>
        <strain evidence="4 5">E3</strain>
    </source>
</reference>
<name>K6Y8K9_9ALTE</name>
<dbReference type="AlphaFoldDB" id="K6Y8K9"/>
<feature type="signal peptide" evidence="2">
    <location>
        <begin position="1"/>
        <end position="24"/>
    </location>
</feature>
<dbReference type="eggNOG" id="COG2755">
    <property type="taxonomic scope" value="Bacteria"/>
</dbReference>
<evidence type="ECO:0000313" key="5">
    <source>
        <dbReference type="Proteomes" id="UP000006334"/>
    </source>
</evidence>
<keyword evidence="1 4" id="KW-0378">Hydrolase</keyword>
<dbReference type="SUPFAM" id="SSF52266">
    <property type="entry name" value="SGNH hydrolase"/>
    <property type="match status" value="1"/>
</dbReference>
<keyword evidence="5" id="KW-1185">Reference proteome</keyword>
<dbReference type="GO" id="GO:0005975">
    <property type="term" value="P:carbohydrate metabolic process"/>
    <property type="evidence" value="ECO:0007669"/>
    <property type="project" value="TreeGrafter"/>
</dbReference>
<dbReference type="EMBL" id="BAEN01000011">
    <property type="protein sequence ID" value="GAC12983.1"/>
    <property type="molecule type" value="Genomic_DNA"/>
</dbReference>
<dbReference type="RefSeq" id="WP_008842803.1">
    <property type="nucleotide sequence ID" value="NZ_BAEN01000011.1"/>
</dbReference>
<evidence type="ECO:0000259" key="3">
    <source>
        <dbReference type="Pfam" id="PF03629"/>
    </source>
</evidence>
<sequence>MKNSKLLSCYLAFLFGILPLNAMATLTVASPFSNNAVLQRHMPVPVWGTADAGTKITVTISSDSSQDSQTKSTITNSHGEWKIELDAMPATFTPQVLKISGNESEFTYSNILVGEVWVCAGQSNMVMEANRVPEVKALIPKSKYIRSLEVPRTVALTPQNHLTSEWQVATPSSAVALAFAYHLQVSENVPVGIILSAWGSSSIEAWMPREMTSKVPHFKTMMQEFDADTQTQERIKAILEGPKPWSRKDDIFLRRQSNILFNAMINPLIPYAARGLVWYQGERNTMSIHGMPEEPWFARNSGMLKYGDTLKAWMQNYREAWNQDTFHFIAVMLPGFHKQKEGVPLGGPEDPNTHSWAWMRESQMRSLDLPNTSLVNTIDLGDVNDIHPKDKLPVGKRAALMALRDTLEHNIQAQGPTLSEVKRFGNQIIIDFEHAEGLKTIDEQPPKAFWLSDDSGKWVKAEATIKGQSVILHSPSLTQPRYVRYAFAGKPNVNLVNSANLPAYPFRTDTFEP</sequence>
<dbReference type="InterPro" id="IPR039329">
    <property type="entry name" value="SIAE"/>
</dbReference>